<dbReference type="OrthoDB" id="1719780at2759"/>
<dbReference type="AlphaFoldDB" id="A0A5C7HG91"/>
<keyword evidence="3" id="KW-1185">Reference proteome</keyword>
<reference evidence="3" key="1">
    <citation type="journal article" date="2019" name="Gigascience">
        <title>De novo genome assembly of the endangered Acer yangbiense, a plant species with extremely small populations endemic to Yunnan Province, China.</title>
        <authorList>
            <person name="Yang J."/>
            <person name="Wariss H.M."/>
            <person name="Tao L."/>
            <person name="Zhang R."/>
            <person name="Yun Q."/>
            <person name="Hollingsworth P."/>
            <person name="Dao Z."/>
            <person name="Luo G."/>
            <person name="Guo H."/>
            <person name="Ma Y."/>
            <person name="Sun W."/>
        </authorList>
    </citation>
    <scope>NUCLEOTIDE SEQUENCE [LARGE SCALE GENOMIC DNA]</scope>
    <source>
        <strain evidence="3">cv. Malutang</strain>
    </source>
</reference>
<feature type="region of interest" description="Disordered" evidence="1">
    <location>
        <begin position="26"/>
        <end position="84"/>
    </location>
</feature>
<name>A0A5C7HG91_9ROSI</name>
<dbReference type="EMBL" id="VAHF01000008">
    <property type="protein sequence ID" value="TXG55997.1"/>
    <property type="molecule type" value="Genomic_DNA"/>
</dbReference>
<organism evidence="2 3">
    <name type="scientific">Acer yangbiense</name>
    <dbReference type="NCBI Taxonomy" id="1000413"/>
    <lineage>
        <taxon>Eukaryota</taxon>
        <taxon>Viridiplantae</taxon>
        <taxon>Streptophyta</taxon>
        <taxon>Embryophyta</taxon>
        <taxon>Tracheophyta</taxon>
        <taxon>Spermatophyta</taxon>
        <taxon>Magnoliopsida</taxon>
        <taxon>eudicotyledons</taxon>
        <taxon>Gunneridae</taxon>
        <taxon>Pentapetalae</taxon>
        <taxon>rosids</taxon>
        <taxon>malvids</taxon>
        <taxon>Sapindales</taxon>
        <taxon>Sapindaceae</taxon>
        <taxon>Hippocastanoideae</taxon>
        <taxon>Acereae</taxon>
        <taxon>Acer</taxon>
    </lineage>
</organism>
<feature type="compositionally biased region" description="Basic and acidic residues" evidence="1">
    <location>
        <begin position="38"/>
        <end position="84"/>
    </location>
</feature>
<comment type="caution">
    <text evidence="2">The sequence shown here is derived from an EMBL/GenBank/DDBJ whole genome shotgun (WGS) entry which is preliminary data.</text>
</comment>
<protein>
    <submittedName>
        <fullName evidence="2">Uncharacterized protein</fullName>
    </submittedName>
</protein>
<gene>
    <name evidence="2" type="ORF">EZV62_017310</name>
</gene>
<sequence length="108" mass="12401">MYEKAATRPLIGDVVTTLSYLANQAYDPNTASHGYRSSGDRNRDDRGGRILKNEEGTVGRRWDLDGSEKEDSPKETARMLNRDLDRERDVVEAKMWGENLREKRRQSA</sequence>
<evidence type="ECO:0000313" key="3">
    <source>
        <dbReference type="Proteomes" id="UP000323000"/>
    </source>
</evidence>
<evidence type="ECO:0000313" key="2">
    <source>
        <dbReference type="EMBL" id="TXG55997.1"/>
    </source>
</evidence>
<dbReference type="Proteomes" id="UP000323000">
    <property type="component" value="Chromosome 8"/>
</dbReference>
<accession>A0A5C7HG91</accession>
<proteinExistence type="predicted"/>
<evidence type="ECO:0000256" key="1">
    <source>
        <dbReference type="SAM" id="MobiDB-lite"/>
    </source>
</evidence>